<evidence type="ECO:0000256" key="1">
    <source>
        <dbReference type="SAM" id="MobiDB-lite"/>
    </source>
</evidence>
<gene>
    <name evidence="2" type="ORF">B0T25DRAFT_521960</name>
</gene>
<reference evidence="2" key="1">
    <citation type="journal article" date="2023" name="Mol. Phylogenet. Evol.">
        <title>Genome-scale phylogeny and comparative genomics of the fungal order Sordariales.</title>
        <authorList>
            <person name="Hensen N."/>
            <person name="Bonometti L."/>
            <person name="Westerberg I."/>
            <person name="Brannstrom I.O."/>
            <person name="Guillou S."/>
            <person name="Cros-Aarteil S."/>
            <person name="Calhoun S."/>
            <person name="Haridas S."/>
            <person name="Kuo A."/>
            <person name="Mondo S."/>
            <person name="Pangilinan J."/>
            <person name="Riley R."/>
            <person name="LaButti K."/>
            <person name="Andreopoulos B."/>
            <person name="Lipzen A."/>
            <person name="Chen C."/>
            <person name="Yan M."/>
            <person name="Daum C."/>
            <person name="Ng V."/>
            <person name="Clum A."/>
            <person name="Steindorff A."/>
            <person name="Ohm R.A."/>
            <person name="Martin F."/>
            <person name="Silar P."/>
            <person name="Natvig D.O."/>
            <person name="Lalanne C."/>
            <person name="Gautier V."/>
            <person name="Ament-Velasquez S.L."/>
            <person name="Kruys A."/>
            <person name="Hutchinson M.I."/>
            <person name="Powell A.J."/>
            <person name="Barry K."/>
            <person name="Miller A.N."/>
            <person name="Grigoriev I.V."/>
            <person name="Debuchy R."/>
            <person name="Gladieux P."/>
            <person name="Hiltunen Thoren M."/>
            <person name="Johannesson H."/>
        </authorList>
    </citation>
    <scope>NUCLEOTIDE SEQUENCE</scope>
    <source>
        <strain evidence="2">CBS 955.72</strain>
    </source>
</reference>
<organism evidence="2 3">
    <name type="scientific">Lasiosphaeria hispida</name>
    <dbReference type="NCBI Taxonomy" id="260671"/>
    <lineage>
        <taxon>Eukaryota</taxon>
        <taxon>Fungi</taxon>
        <taxon>Dikarya</taxon>
        <taxon>Ascomycota</taxon>
        <taxon>Pezizomycotina</taxon>
        <taxon>Sordariomycetes</taxon>
        <taxon>Sordariomycetidae</taxon>
        <taxon>Sordariales</taxon>
        <taxon>Lasiosphaeriaceae</taxon>
        <taxon>Lasiosphaeria</taxon>
    </lineage>
</organism>
<accession>A0AAJ0H9B6</accession>
<evidence type="ECO:0000313" key="2">
    <source>
        <dbReference type="EMBL" id="KAK3343898.1"/>
    </source>
</evidence>
<name>A0AAJ0H9B6_9PEZI</name>
<keyword evidence="3" id="KW-1185">Reference proteome</keyword>
<dbReference type="AlphaFoldDB" id="A0AAJ0H9B6"/>
<reference evidence="2" key="2">
    <citation type="submission" date="2023-06" db="EMBL/GenBank/DDBJ databases">
        <authorList>
            <consortium name="Lawrence Berkeley National Laboratory"/>
            <person name="Haridas S."/>
            <person name="Hensen N."/>
            <person name="Bonometti L."/>
            <person name="Westerberg I."/>
            <person name="Brannstrom I.O."/>
            <person name="Guillou S."/>
            <person name="Cros-Aarteil S."/>
            <person name="Calhoun S."/>
            <person name="Kuo A."/>
            <person name="Mondo S."/>
            <person name="Pangilinan J."/>
            <person name="Riley R."/>
            <person name="Labutti K."/>
            <person name="Andreopoulos B."/>
            <person name="Lipzen A."/>
            <person name="Chen C."/>
            <person name="Yanf M."/>
            <person name="Daum C."/>
            <person name="Ng V."/>
            <person name="Clum A."/>
            <person name="Steindorff A."/>
            <person name="Ohm R."/>
            <person name="Martin F."/>
            <person name="Silar P."/>
            <person name="Natvig D."/>
            <person name="Lalanne C."/>
            <person name="Gautier V."/>
            <person name="Ament-Velasquez S.L."/>
            <person name="Kruys A."/>
            <person name="Hutchinson M.I."/>
            <person name="Powell A.J."/>
            <person name="Barry K."/>
            <person name="Miller A.N."/>
            <person name="Grigoriev I.V."/>
            <person name="Debuchy R."/>
            <person name="Gladieux P."/>
            <person name="Thoren M.H."/>
            <person name="Johannesson H."/>
        </authorList>
    </citation>
    <scope>NUCLEOTIDE SEQUENCE</scope>
    <source>
        <strain evidence="2">CBS 955.72</strain>
    </source>
</reference>
<protein>
    <submittedName>
        <fullName evidence="2">Uncharacterized protein</fullName>
    </submittedName>
</protein>
<sequence length="280" mass="31133">MSTPAKKSGPASDEVPRPKGRWLAEAHEALLLSIIDSISMESINANKDGIEDAMARRGFTYSYDAIRAGRFPQICTPSQNTFTPPTLQPCTPLSHQSAHHTSHNTIAIAMARWEELRDDLFEATLSVFLPLTRDQQDAVVQFMNQRGHNTNWNAISRHHHPYIAQPSLQVKMSRPATWDDQVYLDVLKAMNNHFRPNAMDCHHMVAGLHAKGHKFSENALLYGFLSCSSLPNITQKCSPNQFLFTLFPALPNHASVQSTRSPSHANHHAAHSSKVGFGGP</sequence>
<comment type="caution">
    <text evidence="2">The sequence shown here is derived from an EMBL/GenBank/DDBJ whole genome shotgun (WGS) entry which is preliminary data.</text>
</comment>
<proteinExistence type="predicted"/>
<dbReference type="Proteomes" id="UP001275084">
    <property type="component" value="Unassembled WGS sequence"/>
</dbReference>
<feature type="region of interest" description="Disordered" evidence="1">
    <location>
        <begin position="255"/>
        <end position="280"/>
    </location>
</feature>
<dbReference type="EMBL" id="JAUIQD010000007">
    <property type="protein sequence ID" value="KAK3343898.1"/>
    <property type="molecule type" value="Genomic_DNA"/>
</dbReference>
<evidence type="ECO:0000313" key="3">
    <source>
        <dbReference type="Proteomes" id="UP001275084"/>
    </source>
</evidence>